<feature type="transmembrane region" description="Helical" evidence="11">
    <location>
        <begin position="96"/>
        <end position="115"/>
    </location>
</feature>
<evidence type="ECO:0000313" key="15">
    <source>
        <dbReference type="Proteomes" id="UP000028547"/>
    </source>
</evidence>
<feature type="region of interest" description="Disordered" evidence="10">
    <location>
        <begin position="222"/>
        <end position="290"/>
    </location>
</feature>
<feature type="domain" description="Prepilin peptidase A24 N-terminal" evidence="13">
    <location>
        <begin position="11"/>
        <end position="92"/>
    </location>
</feature>
<keyword evidence="9" id="KW-0511">Multifunctional enzyme</keyword>
<comment type="catalytic activity">
    <reaction evidence="9">
        <text>Typically cleaves a -Gly-|-Phe- bond to release an N-terminal, basic peptide of 5-8 residues from type IV prepilin, and then N-methylates the new N-terminal amino group, the methyl donor being S-adenosyl-L-methionine.</text>
        <dbReference type="EC" id="3.4.23.43"/>
    </reaction>
</comment>
<dbReference type="EC" id="2.1.1.-" evidence="9"/>
<evidence type="ECO:0000256" key="11">
    <source>
        <dbReference type="SAM" id="Phobius"/>
    </source>
</evidence>
<dbReference type="PRINTS" id="PR00864">
    <property type="entry name" value="PREPILNPTASE"/>
</dbReference>
<sequence>MEGAAVTLVFVMGLLFGSFLNVVIARVPAGESIVRPRSRCPRCGHQLAWYENIPVLSWLALRARCSSCGLPISWRYPLIELLTALLFLACQRRFGWTPELVAALVLVLVLVPLSFIDLEHWILPQELTWPGIVAGVALSVPMGMDRVRDSVIGAVVGFLVFWGMEWLGEKIFKKEALGAGDKDLLALIGAFLTWKPLLAVIFLSSLQGAVVGSLMLLVRGRAGPAPDPEPESPTAPPPATPPGTESPQVAEGPGPVPKPEGTEPVVAREGDEKGGEEGEEEDDWEPGPTNIPFGPWLSLAALEVMLLGPWLREVLPVPLDMLFAGAR</sequence>
<feature type="domain" description="Prepilin type IV endopeptidase peptidase" evidence="12">
    <location>
        <begin position="104"/>
        <end position="212"/>
    </location>
</feature>
<dbReference type="PANTHER" id="PTHR30487">
    <property type="entry name" value="TYPE 4 PREPILIN-LIKE PROTEINS LEADER PEPTIDE-PROCESSING ENZYME"/>
    <property type="match status" value="1"/>
</dbReference>
<evidence type="ECO:0000256" key="2">
    <source>
        <dbReference type="ARBA" id="ARBA00005801"/>
    </source>
</evidence>
<evidence type="ECO:0000256" key="10">
    <source>
        <dbReference type="SAM" id="MobiDB-lite"/>
    </source>
</evidence>
<dbReference type="Pfam" id="PF06750">
    <property type="entry name" value="A24_N_bact"/>
    <property type="match status" value="1"/>
</dbReference>
<keyword evidence="3" id="KW-1003">Cell membrane</keyword>
<comment type="subcellular location">
    <subcellularLocation>
        <location evidence="1">Cell inner membrane</location>
        <topology evidence="1">Multi-pass membrane protein</topology>
    </subcellularLocation>
    <subcellularLocation>
        <location evidence="9">Cell membrane</location>
        <topology evidence="9">Multi-pass membrane protein</topology>
    </subcellularLocation>
</comment>
<keyword evidence="6 11" id="KW-1133">Transmembrane helix</keyword>
<dbReference type="GO" id="GO:0005886">
    <property type="term" value="C:plasma membrane"/>
    <property type="evidence" value="ECO:0007669"/>
    <property type="project" value="UniProtKB-SubCell"/>
</dbReference>
<dbReference type="InterPro" id="IPR014032">
    <property type="entry name" value="Peptidase_A24A_bac"/>
</dbReference>
<evidence type="ECO:0000256" key="8">
    <source>
        <dbReference type="RuleBase" id="RU003793"/>
    </source>
</evidence>
<evidence type="ECO:0000256" key="3">
    <source>
        <dbReference type="ARBA" id="ARBA00022475"/>
    </source>
</evidence>
<keyword evidence="9" id="KW-0645">Protease</keyword>
<name>A0A084SYI1_9BACT</name>
<keyword evidence="7 11" id="KW-0472">Membrane</keyword>
<evidence type="ECO:0000256" key="5">
    <source>
        <dbReference type="ARBA" id="ARBA00022692"/>
    </source>
</evidence>
<evidence type="ECO:0000256" key="9">
    <source>
        <dbReference type="RuleBase" id="RU003794"/>
    </source>
</evidence>
<dbReference type="GO" id="GO:0008168">
    <property type="term" value="F:methyltransferase activity"/>
    <property type="evidence" value="ECO:0007669"/>
    <property type="project" value="UniProtKB-KW"/>
</dbReference>
<accession>A0A084SYI1</accession>
<evidence type="ECO:0000256" key="4">
    <source>
        <dbReference type="ARBA" id="ARBA00022519"/>
    </source>
</evidence>
<evidence type="ECO:0000256" key="6">
    <source>
        <dbReference type="ARBA" id="ARBA00022989"/>
    </source>
</evidence>
<evidence type="ECO:0000256" key="7">
    <source>
        <dbReference type="ARBA" id="ARBA00023136"/>
    </source>
</evidence>
<keyword evidence="9 14" id="KW-0489">Methyltransferase</keyword>
<comment type="caution">
    <text evidence="14">The sequence shown here is derived from an EMBL/GenBank/DDBJ whole genome shotgun (WGS) entry which is preliminary data.</text>
</comment>
<dbReference type="Proteomes" id="UP000028547">
    <property type="component" value="Unassembled WGS sequence"/>
</dbReference>
<dbReference type="Pfam" id="PF01478">
    <property type="entry name" value="Peptidase_A24"/>
    <property type="match status" value="1"/>
</dbReference>
<dbReference type="GO" id="GO:0032259">
    <property type="term" value="P:methylation"/>
    <property type="evidence" value="ECO:0007669"/>
    <property type="project" value="UniProtKB-KW"/>
</dbReference>
<dbReference type="EC" id="3.4.23.43" evidence="9"/>
<dbReference type="InterPro" id="IPR050882">
    <property type="entry name" value="Prepilin_peptidase/N-MTase"/>
</dbReference>
<protein>
    <recommendedName>
        <fullName evidence="9">Prepilin leader peptidase/N-methyltransferase</fullName>
        <ecNumber evidence="9">2.1.1.-</ecNumber>
        <ecNumber evidence="9">3.4.23.43</ecNumber>
    </recommendedName>
</protein>
<dbReference type="GO" id="GO:0004190">
    <property type="term" value="F:aspartic-type endopeptidase activity"/>
    <property type="evidence" value="ECO:0007669"/>
    <property type="project" value="UniProtKB-EC"/>
</dbReference>
<evidence type="ECO:0000259" key="13">
    <source>
        <dbReference type="Pfam" id="PF06750"/>
    </source>
</evidence>
<reference evidence="14 15" key="1">
    <citation type="submission" date="2014-07" db="EMBL/GenBank/DDBJ databases">
        <title>Draft Genome Sequence of Gephyronic Acid Producer, Cystobacter violaceus Strain Cb vi76.</title>
        <authorList>
            <person name="Stevens D.C."/>
            <person name="Young J."/>
            <person name="Carmichael R."/>
            <person name="Tan J."/>
            <person name="Taylor R.E."/>
        </authorList>
    </citation>
    <scope>NUCLEOTIDE SEQUENCE [LARGE SCALE GENOMIC DNA]</scope>
    <source>
        <strain evidence="14 15">Cb vi76</strain>
    </source>
</reference>
<comment type="similarity">
    <text evidence="2 8">Belongs to the peptidase A24 family.</text>
</comment>
<gene>
    <name evidence="14" type="ORF">Q664_08625</name>
</gene>
<dbReference type="AlphaFoldDB" id="A0A084SYI1"/>
<evidence type="ECO:0000256" key="1">
    <source>
        <dbReference type="ARBA" id="ARBA00004429"/>
    </source>
</evidence>
<keyword evidence="9 14" id="KW-0808">Transferase</keyword>
<comment type="function">
    <text evidence="9">Plays an essential role in type IV pili and type II pseudopili formation by proteolytically removing the leader sequence from substrate proteins and subsequently monomethylating the alpha-amino group of the newly exposed N-terminal phenylalanine.</text>
</comment>
<dbReference type="InterPro" id="IPR000045">
    <property type="entry name" value="Prepilin_IV_endopep_pep"/>
</dbReference>
<dbReference type="GO" id="GO:0006465">
    <property type="term" value="P:signal peptide processing"/>
    <property type="evidence" value="ECO:0007669"/>
    <property type="project" value="TreeGrafter"/>
</dbReference>
<feature type="transmembrane region" description="Helical" evidence="11">
    <location>
        <begin position="6"/>
        <end position="29"/>
    </location>
</feature>
<evidence type="ECO:0000313" key="14">
    <source>
        <dbReference type="EMBL" id="KFA93516.1"/>
    </source>
</evidence>
<organism evidence="14 15">
    <name type="scientific">Archangium violaceum Cb vi76</name>
    <dbReference type="NCBI Taxonomy" id="1406225"/>
    <lineage>
        <taxon>Bacteria</taxon>
        <taxon>Pseudomonadati</taxon>
        <taxon>Myxococcota</taxon>
        <taxon>Myxococcia</taxon>
        <taxon>Myxococcales</taxon>
        <taxon>Cystobacterineae</taxon>
        <taxon>Archangiaceae</taxon>
        <taxon>Archangium</taxon>
    </lineage>
</organism>
<feature type="compositionally biased region" description="Pro residues" evidence="10">
    <location>
        <begin position="225"/>
        <end position="241"/>
    </location>
</feature>
<evidence type="ECO:0000259" key="12">
    <source>
        <dbReference type="Pfam" id="PF01478"/>
    </source>
</evidence>
<feature type="transmembrane region" description="Helical" evidence="11">
    <location>
        <begin position="127"/>
        <end position="144"/>
    </location>
</feature>
<dbReference type="InterPro" id="IPR010627">
    <property type="entry name" value="Prepilin_pept_A24_N"/>
</dbReference>
<dbReference type="Gene3D" id="1.20.120.1220">
    <property type="match status" value="1"/>
</dbReference>
<feature type="transmembrane region" description="Helical" evidence="11">
    <location>
        <begin position="151"/>
        <end position="168"/>
    </location>
</feature>
<feature type="compositionally biased region" description="Basic and acidic residues" evidence="10">
    <location>
        <begin position="266"/>
        <end position="276"/>
    </location>
</feature>
<keyword evidence="4" id="KW-0997">Cell inner membrane</keyword>
<keyword evidence="5 9" id="KW-0812">Transmembrane</keyword>
<dbReference type="EMBL" id="JPMI01000048">
    <property type="protein sequence ID" value="KFA93516.1"/>
    <property type="molecule type" value="Genomic_DNA"/>
</dbReference>
<keyword evidence="9" id="KW-0378">Hydrolase</keyword>
<proteinExistence type="inferred from homology"/>
<dbReference type="PANTHER" id="PTHR30487:SF0">
    <property type="entry name" value="PREPILIN LEADER PEPTIDASE_N-METHYLTRANSFERASE-RELATED"/>
    <property type="match status" value="1"/>
</dbReference>